<keyword evidence="1" id="KW-0175">Coiled coil</keyword>
<evidence type="ECO:0000256" key="2">
    <source>
        <dbReference type="SAM" id="MobiDB-lite"/>
    </source>
</evidence>
<proteinExistence type="predicted"/>
<gene>
    <name evidence="3" type="ORF">C2S53_012116</name>
</gene>
<dbReference type="AlphaFoldDB" id="A0AAD4PBN7"/>
<dbReference type="Proteomes" id="UP001190926">
    <property type="component" value="Unassembled WGS sequence"/>
</dbReference>
<feature type="compositionally biased region" description="Basic and acidic residues" evidence="2">
    <location>
        <begin position="1"/>
        <end position="19"/>
    </location>
</feature>
<comment type="caution">
    <text evidence="3">The sequence shown here is derived from an EMBL/GenBank/DDBJ whole genome shotgun (WGS) entry which is preliminary data.</text>
</comment>
<reference evidence="3 4" key="1">
    <citation type="journal article" date="2021" name="Nat. Commun.">
        <title>Incipient diploidization of the medicinal plant Perilla within 10,000 years.</title>
        <authorList>
            <person name="Zhang Y."/>
            <person name="Shen Q."/>
            <person name="Leng L."/>
            <person name="Zhang D."/>
            <person name="Chen S."/>
            <person name="Shi Y."/>
            <person name="Ning Z."/>
            <person name="Chen S."/>
        </authorList>
    </citation>
    <scope>NUCLEOTIDE SEQUENCE [LARGE SCALE GENOMIC DNA]</scope>
    <source>
        <strain evidence="4">cv. PC099</strain>
    </source>
</reference>
<protein>
    <submittedName>
        <fullName evidence="3">Uncharacterized protein</fullName>
    </submittedName>
</protein>
<evidence type="ECO:0000313" key="3">
    <source>
        <dbReference type="EMBL" id="KAH6834369.1"/>
    </source>
</evidence>
<keyword evidence="4" id="KW-1185">Reference proteome</keyword>
<feature type="coiled-coil region" evidence="1">
    <location>
        <begin position="245"/>
        <end position="272"/>
    </location>
</feature>
<accession>A0AAD4PBN7</accession>
<evidence type="ECO:0000256" key="1">
    <source>
        <dbReference type="SAM" id="Coils"/>
    </source>
</evidence>
<feature type="region of interest" description="Disordered" evidence="2">
    <location>
        <begin position="1"/>
        <end position="26"/>
    </location>
</feature>
<dbReference type="EMBL" id="SDAM02000052">
    <property type="protein sequence ID" value="KAH6834369.1"/>
    <property type="molecule type" value="Genomic_DNA"/>
</dbReference>
<dbReference type="PANTHER" id="PTHR33018:SF31">
    <property type="entry name" value="TRANSPOSASE, PTTA_EN_SPM, PLANT"/>
    <property type="match status" value="1"/>
</dbReference>
<name>A0AAD4PBN7_PERFH</name>
<dbReference type="PANTHER" id="PTHR33018">
    <property type="entry name" value="OS10G0338966 PROTEIN-RELATED"/>
    <property type="match status" value="1"/>
</dbReference>
<sequence length="454" mass="51835">MTSKEDHDLNGSGIDHDSSGSKSTRASKGKVYLDRLAVLKAKDIKQDVSFNDRGQPIGASGAEMQSYIGVLTRQYIKVSYKNWNDVPADAKNLIWDFVTTTFNVDDQWKKGCMASANSKWRQWKINLYNKFVVPYQSMPDRLYNPPPASGILKEDWKTFAISCISEEFQKDKLSGDEEIDRAMLWKQARANKKEEFEGEHLTQTIIKIALETPEHCGRVRAVGGHITPTVYFNLTREMTVGVGKMQEMSQMMVQMNAKIMELENLIKSKDCEEKGSCSVKNNDLQPIDDEAEIENIKAAQKVKVEGSKGKIKKCMVSHTRDLKEMNVPKTLKLLYSYSRHALHNGSSIEIPLDDDVLGYELTVFIFIEDVYNLCEFEPISVGCICVYLWHLYKTCRDANLLGRIRFTNPYDVSFSLKATTQKWNLMKFALSGQSVFKIMWIDKIIQFDEVGMLK</sequence>
<organism evidence="3 4">
    <name type="scientific">Perilla frutescens var. hirtella</name>
    <name type="common">Perilla citriodora</name>
    <name type="synonym">Perilla setoyensis</name>
    <dbReference type="NCBI Taxonomy" id="608512"/>
    <lineage>
        <taxon>Eukaryota</taxon>
        <taxon>Viridiplantae</taxon>
        <taxon>Streptophyta</taxon>
        <taxon>Embryophyta</taxon>
        <taxon>Tracheophyta</taxon>
        <taxon>Spermatophyta</taxon>
        <taxon>Magnoliopsida</taxon>
        <taxon>eudicotyledons</taxon>
        <taxon>Gunneridae</taxon>
        <taxon>Pentapetalae</taxon>
        <taxon>asterids</taxon>
        <taxon>lamiids</taxon>
        <taxon>Lamiales</taxon>
        <taxon>Lamiaceae</taxon>
        <taxon>Nepetoideae</taxon>
        <taxon>Elsholtzieae</taxon>
        <taxon>Perilla</taxon>
    </lineage>
</organism>
<evidence type="ECO:0000313" key="4">
    <source>
        <dbReference type="Proteomes" id="UP001190926"/>
    </source>
</evidence>